<evidence type="ECO:0000259" key="2">
    <source>
        <dbReference type="Pfam" id="PF12274"/>
    </source>
</evidence>
<keyword evidence="5" id="KW-1185">Reference proteome</keyword>
<feature type="compositionally biased region" description="Gly residues" evidence="1">
    <location>
        <begin position="11"/>
        <end position="21"/>
    </location>
</feature>
<feature type="domain" description="PIR2-like helical" evidence="3">
    <location>
        <begin position="305"/>
        <end position="419"/>
    </location>
</feature>
<gene>
    <name evidence="4" type="ORF">URODEC1_LOCUS50496</name>
</gene>
<feature type="domain" description="PIR2-like helical" evidence="3">
    <location>
        <begin position="46"/>
        <end position="194"/>
    </location>
</feature>
<evidence type="ECO:0000313" key="5">
    <source>
        <dbReference type="Proteomes" id="UP001497457"/>
    </source>
</evidence>
<evidence type="ECO:0000259" key="3">
    <source>
        <dbReference type="Pfam" id="PF20235"/>
    </source>
</evidence>
<proteinExistence type="predicted"/>
<accession>A0ABC9A225</accession>
<dbReference type="EMBL" id="OZ075112">
    <property type="protein sequence ID" value="CAL4971140.1"/>
    <property type="molecule type" value="Genomic_DNA"/>
</dbReference>
<evidence type="ECO:0000313" key="4">
    <source>
        <dbReference type="EMBL" id="CAL4971140.1"/>
    </source>
</evidence>
<dbReference type="PANTHER" id="PTHR33120:SF43">
    <property type="entry name" value="PIR2-LIKE HELICAL DOMAIN-CONTAINING PROTEIN"/>
    <property type="match status" value="1"/>
</dbReference>
<feature type="compositionally biased region" description="Basic residues" evidence="1">
    <location>
        <begin position="112"/>
        <end position="121"/>
    </location>
</feature>
<dbReference type="Pfam" id="PF20235">
    <property type="entry name" value="PIR2-like_helical"/>
    <property type="match status" value="2"/>
</dbReference>
<name>A0ABC9A225_9POAL</name>
<organism evidence="4 5">
    <name type="scientific">Urochloa decumbens</name>
    <dbReference type="NCBI Taxonomy" id="240449"/>
    <lineage>
        <taxon>Eukaryota</taxon>
        <taxon>Viridiplantae</taxon>
        <taxon>Streptophyta</taxon>
        <taxon>Embryophyta</taxon>
        <taxon>Tracheophyta</taxon>
        <taxon>Spermatophyta</taxon>
        <taxon>Magnoliopsida</taxon>
        <taxon>Liliopsida</taxon>
        <taxon>Poales</taxon>
        <taxon>Poaceae</taxon>
        <taxon>PACMAD clade</taxon>
        <taxon>Panicoideae</taxon>
        <taxon>Panicodae</taxon>
        <taxon>Paniceae</taxon>
        <taxon>Melinidinae</taxon>
        <taxon>Urochloa</taxon>
    </lineage>
</organism>
<dbReference type="AlphaFoldDB" id="A0ABC9A225"/>
<sequence>MAGRRRRFGSDGDGNGEGAGTGTAPNLSDGSRADMDRNKRLILEFMYGYYDEALAALPLERMPALAPRLLESGVCFGFGDPVTNIIANTLSVIGADGEPARGEPVLESAGARNRKRKRKALRERDARAREEILSKIVAGDDARSPPEARTIAEHSLGGLVTFLTSYFRYLPTWDALRYLRLCRADLLAAVRLIELDRCHRRQDKFRIGSHAVKVAVKCAALSARLPNVDAFLTGSSALVSHLANNMPRRGLSVQDVARLSELLKKPLLELKKPSIPLDLAAVRCRQYDIKVQPVLKESVRAILLDRIHAVYLKAITRIPIEDFRRRYQHGFLKAGYCYGSFNPLFNIIINTIWYDTVFPAPQTLELDVMCTRMLTRIESWSLDGLINLLLCCTNGLSEHDSMIYLLKSNLDLYQAIEMARKDGYQTFSCDDAAYKAAANASSHPQREAYLHFVMELLPMVKSAVMKLLNTQTLSSNKILELSMLLSSSRSQPSESLERIDELTKDALAMVSTYKEKFFSQQNFVRKKVEAALLNCEQTKEQYEFRFICTVNESVGSKSFRDSKYPYSHVNFLASSKDKTCLTLFFAQVSNLDEDSEHHRSFCQPVSILSSSEARCCYCEFEGTRILHPVESYCGGFMDFEKMAKGRHTVTNARIISHGELIACPVGILEEECIYFDPGRDAKFIGAMNKTDWGANLNWGDEIRRFKQTGALQMDVTF</sequence>
<dbReference type="Pfam" id="PF12274">
    <property type="entry name" value="DUF3615"/>
    <property type="match status" value="1"/>
</dbReference>
<reference evidence="4" key="1">
    <citation type="submission" date="2024-10" db="EMBL/GenBank/DDBJ databases">
        <authorList>
            <person name="Ryan C."/>
        </authorList>
    </citation>
    <scope>NUCLEOTIDE SEQUENCE [LARGE SCALE GENOMIC DNA]</scope>
</reference>
<feature type="region of interest" description="Disordered" evidence="1">
    <location>
        <begin position="103"/>
        <end position="123"/>
    </location>
</feature>
<feature type="domain" description="DUF3615" evidence="2">
    <location>
        <begin position="529"/>
        <end position="628"/>
    </location>
</feature>
<dbReference type="PANTHER" id="PTHR33120">
    <property type="entry name" value="EXPRESSED PROTEIN-RELATED"/>
    <property type="match status" value="1"/>
</dbReference>
<feature type="region of interest" description="Disordered" evidence="1">
    <location>
        <begin position="1"/>
        <end position="33"/>
    </location>
</feature>
<dbReference type="Proteomes" id="UP001497457">
    <property type="component" value="Chromosome 2b"/>
</dbReference>
<dbReference type="InterPro" id="IPR022059">
    <property type="entry name" value="DUF3615"/>
</dbReference>
<evidence type="ECO:0000256" key="1">
    <source>
        <dbReference type="SAM" id="MobiDB-lite"/>
    </source>
</evidence>
<dbReference type="InterPro" id="IPR046527">
    <property type="entry name" value="PIR2-like_helical"/>
</dbReference>
<protein>
    <submittedName>
        <fullName evidence="4">Uncharacterized protein</fullName>
    </submittedName>
</protein>